<dbReference type="InterPro" id="IPR029056">
    <property type="entry name" value="Ribokinase-like"/>
</dbReference>
<dbReference type="InterPro" id="IPR011611">
    <property type="entry name" value="PfkB_dom"/>
</dbReference>
<comment type="similarity">
    <text evidence="1">Belongs to the carbohydrate kinase PfkB family.</text>
</comment>
<proteinExistence type="inferred from homology"/>
<evidence type="ECO:0000256" key="3">
    <source>
        <dbReference type="ARBA" id="ARBA00022777"/>
    </source>
</evidence>
<dbReference type="PANTHER" id="PTHR43320">
    <property type="entry name" value="SUGAR KINASE"/>
    <property type="match status" value="1"/>
</dbReference>
<evidence type="ECO:0000313" key="6">
    <source>
        <dbReference type="Proteomes" id="UP000190328"/>
    </source>
</evidence>
<gene>
    <name evidence="5" type="ORF">SAMN02745116_00856</name>
</gene>
<dbReference type="InterPro" id="IPR052700">
    <property type="entry name" value="Carb_kinase_PfkB-like"/>
</dbReference>
<dbReference type="GO" id="GO:0016301">
    <property type="term" value="F:kinase activity"/>
    <property type="evidence" value="ECO:0007669"/>
    <property type="project" value="UniProtKB-KW"/>
</dbReference>
<evidence type="ECO:0000259" key="4">
    <source>
        <dbReference type="Pfam" id="PF00294"/>
    </source>
</evidence>
<accession>A0A1T4LY56</accession>
<dbReference type="STRING" id="263852.SAMN02745116_00856"/>
<dbReference type="Pfam" id="PF00294">
    <property type="entry name" value="PfkB"/>
    <property type="match status" value="1"/>
</dbReference>
<protein>
    <submittedName>
        <fullName evidence="5">2-dehydro-3-deoxygluconokinase</fullName>
    </submittedName>
</protein>
<reference evidence="5 6" key="1">
    <citation type="submission" date="2017-02" db="EMBL/GenBank/DDBJ databases">
        <authorList>
            <person name="Peterson S.W."/>
        </authorList>
    </citation>
    <scope>NUCLEOTIDE SEQUENCE [LARGE SCALE GENOMIC DNA]</scope>
    <source>
        <strain evidence="5 6">ATCC BAA-1030</strain>
    </source>
</reference>
<dbReference type="RefSeq" id="WP_078806785.1">
    <property type="nucleotide sequence ID" value="NZ_FUXI01000007.1"/>
</dbReference>
<keyword evidence="2" id="KW-0808">Transferase</keyword>
<evidence type="ECO:0000256" key="2">
    <source>
        <dbReference type="ARBA" id="ARBA00022679"/>
    </source>
</evidence>
<evidence type="ECO:0000313" key="5">
    <source>
        <dbReference type="EMBL" id="SJZ59571.1"/>
    </source>
</evidence>
<dbReference type="Gene3D" id="3.40.1190.20">
    <property type="match status" value="1"/>
</dbReference>
<dbReference type="OrthoDB" id="9813569at2"/>
<dbReference type="SUPFAM" id="SSF53613">
    <property type="entry name" value="Ribokinase-like"/>
    <property type="match status" value="1"/>
</dbReference>
<dbReference type="AlphaFoldDB" id="A0A1T4LY56"/>
<dbReference type="Proteomes" id="UP000190328">
    <property type="component" value="Unassembled WGS sequence"/>
</dbReference>
<name>A0A1T4LY56_9ENTE</name>
<feature type="domain" description="Carbohydrate kinase PfkB" evidence="4">
    <location>
        <begin position="1"/>
        <end position="308"/>
    </location>
</feature>
<dbReference type="EMBL" id="FUXI01000007">
    <property type="protein sequence ID" value="SJZ59571.1"/>
    <property type="molecule type" value="Genomic_DNA"/>
</dbReference>
<organism evidence="5 6">
    <name type="scientific">Pilibacter termitis</name>
    <dbReference type="NCBI Taxonomy" id="263852"/>
    <lineage>
        <taxon>Bacteria</taxon>
        <taxon>Bacillati</taxon>
        <taxon>Bacillota</taxon>
        <taxon>Bacilli</taxon>
        <taxon>Lactobacillales</taxon>
        <taxon>Enterococcaceae</taxon>
        <taxon>Pilibacter</taxon>
    </lineage>
</organism>
<dbReference type="CDD" id="cd01166">
    <property type="entry name" value="KdgK"/>
    <property type="match status" value="1"/>
</dbReference>
<dbReference type="PANTHER" id="PTHR43320:SF2">
    <property type="entry name" value="2-DEHYDRO-3-DEOXYGLUCONOKINASE_2-DEHYDRO-3-DEOXYGALACTONOKINASE"/>
    <property type="match status" value="1"/>
</dbReference>
<sequence length="330" mass="36422">MANIVSFGEILLRLASENHTRFGNDSKLSANFGGSEMNVGVSLSHFGHNVRVASVLPKNRIGTAVKQFLHSHEVSTEFICESDGRMGIYFVEAGAGNRGGNVIYDRAYSVFSQIKEFPFELAALLKGCDLLFVSGITPALSEELQEMTLSLLQTAKKMGVRVAYDNNYREKLWSTREAAFEMTRKILPYVDILSAGILDIRAIFQDESIEDLATGYDLLTEKYPNIQAIFSTNRTTHSTEDYELQGNLYVEGKLYQTEVEKIANAIDRIGGGDAYAAGILHGLINGMENQETVSFGVAATVLKHTVYGDVNLFSEEEVLAFMRGGKGIKR</sequence>
<keyword evidence="3 5" id="KW-0418">Kinase</keyword>
<keyword evidence="6" id="KW-1185">Reference proteome</keyword>
<evidence type="ECO:0000256" key="1">
    <source>
        <dbReference type="ARBA" id="ARBA00010688"/>
    </source>
</evidence>